<dbReference type="PANTHER" id="PTHR11731:SF192">
    <property type="entry name" value="IP17501P"/>
    <property type="match status" value="1"/>
</dbReference>
<gene>
    <name evidence="2" type="ORF">DSTB1V02_LOCUS11678</name>
</gene>
<dbReference type="Pfam" id="PF00930">
    <property type="entry name" value="DPPIV_N"/>
    <property type="match status" value="1"/>
</dbReference>
<evidence type="ECO:0000313" key="3">
    <source>
        <dbReference type="Proteomes" id="UP000677054"/>
    </source>
</evidence>
<dbReference type="AlphaFoldDB" id="A0A7R9AD84"/>
<proteinExistence type="predicted"/>
<reference evidence="2" key="1">
    <citation type="submission" date="2020-11" db="EMBL/GenBank/DDBJ databases">
        <authorList>
            <person name="Tran Van P."/>
        </authorList>
    </citation>
    <scope>NUCLEOTIDE SEQUENCE</scope>
</reference>
<name>A0A7R9AD84_9CRUS</name>
<accession>A0A7R9AD84</accession>
<dbReference type="Gene3D" id="3.40.50.1820">
    <property type="entry name" value="alpha/beta hydrolase"/>
    <property type="match status" value="1"/>
</dbReference>
<dbReference type="InterPro" id="IPR002469">
    <property type="entry name" value="Peptidase_S9B_N"/>
</dbReference>
<dbReference type="GO" id="GO:0006508">
    <property type="term" value="P:proteolysis"/>
    <property type="evidence" value="ECO:0007669"/>
    <property type="project" value="InterPro"/>
</dbReference>
<organism evidence="2">
    <name type="scientific">Darwinula stevensoni</name>
    <dbReference type="NCBI Taxonomy" id="69355"/>
    <lineage>
        <taxon>Eukaryota</taxon>
        <taxon>Metazoa</taxon>
        <taxon>Ecdysozoa</taxon>
        <taxon>Arthropoda</taxon>
        <taxon>Crustacea</taxon>
        <taxon>Oligostraca</taxon>
        <taxon>Ostracoda</taxon>
        <taxon>Podocopa</taxon>
        <taxon>Podocopida</taxon>
        <taxon>Darwinulocopina</taxon>
        <taxon>Darwinuloidea</taxon>
        <taxon>Darwinulidae</taxon>
        <taxon>Darwinula</taxon>
    </lineage>
</organism>
<dbReference type="GO" id="GO:0008239">
    <property type="term" value="F:dipeptidyl-peptidase activity"/>
    <property type="evidence" value="ECO:0007669"/>
    <property type="project" value="TreeGrafter"/>
</dbReference>
<dbReference type="InterPro" id="IPR029058">
    <property type="entry name" value="AB_hydrolase_fold"/>
</dbReference>
<feature type="non-terminal residue" evidence="2">
    <location>
        <position position="1"/>
    </location>
</feature>
<dbReference type="Proteomes" id="UP000677054">
    <property type="component" value="Unassembled WGS sequence"/>
</dbReference>
<dbReference type="PANTHER" id="PTHR11731">
    <property type="entry name" value="PROTEASE FAMILY S9B,C DIPEPTIDYL-PEPTIDASE IV-RELATED"/>
    <property type="match status" value="1"/>
</dbReference>
<dbReference type="InterPro" id="IPR050278">
    <property type="entry name" value="Serine_Prot_S9B/DPPIV"/>
</dbReference>
<evidence type="ECO:0000259" key="1">
    <source>
        <dbReference type="Pfam" id="PF00930"/>
    </source>
</evidence>
<dbReference type="Gene3D" id="2.140.10.30">
    <property type="entry name" value="Dipeptidylpeptidase IV, N-terminal domain"/>
    <property type="match status" value="2"/>
</dbReference>
<keyword evidence="3" id="KW-1185">Reference proteome</keyword>
<sequence length="355" mass="41145">MVHQQNLYYLQDATQWQEFVPITRNADSLGVYNGIPDLAYEGESNVILLRYQLIKLQKHSFFFSEDLFQQDHTIWMTEDGKRLVYLSIDDRELPLIQIPKLGSMEVPTEESIKKIRYPKASLGHWDHVVRIKPPLRRLEQQEFHPILSHVLRPPSVALPNRSIRRHLMRVNVDTLKIECLTCNIRRDPGEGNATVESTCESTRSYLNPSSTRVVVECRGPSIPFVRLYDVPWPGELEEVRTLEDHGVLKNLTEGMVWPEREFLSVRLHSNNFARVSLFFPPIHPLNRDEDRRFSLVIRMWVLERHPEVNRSQVGVWGWGIPGYTALSTLTPTSFPSSDVKCAFAVAPPSDWKHFS</sequence>
<feature type="domain" description="Dipeptidylpeptidase IV N-terminal" evidence="1">
    <location>
        <begin position="61"/>
        <end position="121"/>
    </location>
</feature>
<evidence type="ECO:0000313" key="2">
    <source>
        <dbReference type="EMBL" id="CAD7251917.1"/>
    </source>
</evidence>
<dbReference type="EMBL" id="LR903456">
    <property type="protein sequence ID" value="CAD7251917.1"/>
    <property type="molecule type" value="Genomic_DNA"/>
</dbReference>
<dbReference type="GO" id="GO:0005886">
    <property type="term" value="C:plasma membrane"/>
    <property type="evidence" value="ECO:0007669"/>
    <property type="project" value="TreeGrafter"/>
</dbReference>
<protein>
    <recommendedName>
        <fullName evidence="1">Dipeptidylpeptidase IV N-terminal domain-containing protein</fullName>
    </recommendedName>
</protein>
<dbReference type="SUPFAM" id="SSF82171">
    <property type="entry name" value="DPP6 N-terminal domain-like"/>
    <property type="match status" value="1"/>
</dbReference>
<dbReference type="EMBL" id="CAJPEV010003939">
    <property type="protein sequence ID" value="CAG0900845.1"/>
    <property type="molecule type" value="Genomic_DNA"/>
</dbReference>